<feature type="region of interest" description="Disordered" evidence="1">
    <location>
        <begin position="1"/>
        <end position="33"/>
    </location>
</feature>
<evidence type="ECO:0000313" key="2">
    <source>
        <dbReference type="EMBL" id="GMT30070.1"/>
    </source>
</evidence>
<reference evidence="2" key="1">
    <citation type="submission" date="2023-10" db="EMBL/GenBank/DDBJ databases">
        <title>Genome assembly of Pristionchus species.</title>
        <authorList>
            <person name="Yoshida K."/>
            <person name="Sommer R.J."/>
        </authorList>
    </citation>
    <scope>NUCLEOTIDE SEQUENCE</scope>
    <source>
        <strain evidence="2">RS5133</strain>
    </source>
</reference>
<accession>A0AAV5WHL5</accession>
<dbReference type="Gene3D" id="1.20.1270.10">
    <property type="match status" value="1"/>
</dbReference>
<dbReference type="EMBL" id="BTSY01000005">
    <property type="protein sequence ID" value="GMT30070.1"/>
    <property type="molecule type" value="Genomic_DNA"/>
</dbReference>
<dbReference type="AlphaFoldDB" id="A0AAV5WHL5"/>
<sequence length="102" mass="11350">SPSTSTRFTMTNVFESDSDSDMKTGDEDENRGPALEAEVAMDGLGVYLDKLMIISLHERMKRKMAAGDSITVARKCTKTLKWMTSRSTASTEQINQKKRGVK</sequence>
<protein>
    <submittedName>
        <fullName evidence="2">Uncharacterized protein</fullName>
    </submittedName>
</protein>
<proteinExistence type="predicted"/>
<feature type="non-terminal residue" evidence="2">
    <location>
        <position position="1"/>
    </location>
</feature>
<keyword evidence="3" id="KW-1185">Reference proteome</keyword>
<comment type="caution">
    <text evidence="2">The sequence shown here is derived from an EMBL/GenBank/DDBJ whole genome shotgun (WGS) entry which is preliminary data.</text>
</comment>
<dbReference type="Proteomes" id="UP001432322">
    <property type="component" value="Unassembled WGS sequence"/>
</dbReference>
<dbReference type="InterPro" id="IPR029048">
    <property type="entry name" value="HSP70_C_sf"/>
</dbReference>
<evidence type="ECO:0000256" key="1">
    <source>
        <dbReference type="SAM" id="MobiDB-lite"/>
    </source>
</evidence>
<gene>
    <name evidence="2" type="ORF">PFISCL1PPCAC_21367</name>
</gene>
<name>A0AAV5WHL5_9BILA</name>
<evidence type="ECO:0000313" key="3">
    <source>
        <dbReference type="Proteomes" id="UP001432322"/>
    </source>
</evidence>
<feature type="compositionally biased region" description="Polar residues" evidence="1">
    <location>
        <begin position="1"/>
        <end position="15"/>
    </location>
</feature>
<organism evidence="2 3">
    <name type="scientific">Pristionchus fissidentatus</name>
    <dbReference type="NCBI Taxonomy" id="1538716"/>
    <lineage>
        <taxon>Eukaryota</taxon>
        <taxon>Metazoa</taxon>
        <taxon>Ecdysozoa</taxon>
        <taxon>Nematoda</taxon>
        <taxon>Chromadorea</taxon>
        <taxon>Rhabditida</taxon>
        <taxon>Rhabditina</taxon>
        <taxon>Diplogasteromorpha</taxon>
        <taxon>Diplogasteroidea</taxon>
        <taxon>Neodiplogasteridae</taxon>
        <taxon>Pristionchus</taxon>
    </lineage>
</organism>